<evidence type="ECO:0000313" key="3">
    <source>
        <dbReference type="Proteomes" id="UP000886885"/>
    </source>
</evidence>
<dbReference type="AlphaFoldDB" id="A0A8X7Z7E3"/>
<dbReference type="InterPro" id="IPR008479">
    <property type="entry name" value="DUF760"/>
</dbReference>
<reference evidence="2" key="1">
    <citation type="journal article" date="2020" name="bioRxiv">
        <title>Hybrid origin of Populus tomentosa Carr. identified through genome sequencing and phylogenomic analysis.</title>
        <authorList>
            <person name="An X."/>
            <person name="Gao K."/>
            <person name="Chen Z."/>
            <person name="Li J."/>
            <person name="Yang X."/>
            <person name="Yang X."/>
            <person name="Zhou J."/>
            <person name="Guo T."/>
            <person name="Zhao T."/>
            <person name="Huang S."/>
            <person name="Miao D."/>
            <person name="Khan W.U."/>
            <person name="Rao P."/>
            <person name="Ye M."/>
            <person name="Lei B."/>
            <person name="Liao W."/>
            <person name="Wang J."/>
            <person name="Ji L."/>
            <person name="Li Y."/>
            <person name="Guo B."/>
            <person name="Mustafa N.S."/>
            <person name="Li S."/>
            <person name="Yun Q."/>
            <person name="Keller S.R."/>
            <person name="Mao J."/>
            <person name="Zhang R."/>
            <person name="Strauss S.H."/>
        </authorList>
    </citation>
    <scope>NUCLEOTIDE SEQUENCE</scope>
    <source>
        <strain evidence="2">GM15</strain>
        <tissue evidence="2">Leaf</tissue>
    </source>
</reference>
<dbReference type="OrthoDB" id="4115at2759"/>
<dbReference type="Pfam" id="PF05542">
    <property type="entry name" value="DUF760"/>
    <property type="match status" value="2"/>
</dbReference>
<comment type="caution">
    <text evidence="2">The sequence shown here is derived from an EMBL/GenBank/DDBJ whole genome shotgun (WGS) entry which is preliminary data.</text>
</comment>
<evidence type="ECO:0000313" key="2">
    <source>
        <dbReference type="EMBL" id="KAG6762642.1"/>
    </source>
</evidence>
<gene>
    <name evidence="2" type="ORF">POTOM_033156</name>
</gene>
<feature type="compositionally biased region" description="Basic and acidic residues" evidence="1">
    <location>
        <begin position="167"/>
        <end position="189"/>
    </location>
</feature>
<keyword evidence="3" id="KW-1185">Reference proteome</keyword>
<dbReference type="EMBL" id="JAAWWB010000017">
    <property type="protein sequence ID" value="KAG6762642.1"/>
    <property type="molecule type" value="Genomic_DNA"/>
</dbReference>
<accession>A0A8X7Z7E3</accession>
<dbReference type="Proteomes" id="UP000886885">
    <property type="component" value="Chromosome 9A"/>
</dbReference>
<organism evidence="2 3">
    <name type="scientific">Populus tomentosa</name>
    <name type="common">Chinese white poplar</name>
    <dbReference type="NCBI Taxonomy" id="118781"/>
    <lineage>
        <taxon>Eukaryota</taxon>
        <taxon>Viridiplantae</taxon>
        <taxon>Streptophyta</taxon>
        <taxon>Embryophyta</taxon>
        <taxon>Tracheophyta</taxon>
        <taxon>Spermatophyta</taxon>
        <taxon>Magnoliopsida</taxon>
        <taxon>eudicotyledons</taxon>
        <taxon>Gunneridae</taxon>
        <taxon>Pentapetalae</taxon>
        <taxon>rosids</taxon>
        <taxon>fabids</taxon>
        <taxon>Malpighiales</taxon>
        <taxon>Salicaceae</taxon>
        <taxon>Saliceae</taxon>
        <taxon>Populus</taxon>
    </lineage>
</organism>
<evidence type="ECO:0000256" key="1">
    <source>
        <dbReference type="SAM" id="MobiDB-lite"/>
    </source>
</evidence>
<feature type="region of interest" description="Disordered" evidence="1">
    <location>
        <begin position="167"/>
        <end position="201"/>
    </location>
</feature>
<protein>
    <submittedName>
        <fullName evidence="2">Uncharacterized protein</fullName>
    </submittedName>
</protein>
<dbReference type="PANTHER" id="PTHR33598">
    <property type="entry name" value="OS02G0833400 PROTEIN"/>
    <property type="match status" value="1"/>
</dbReference>
<dbReference type="PANTHER" id="PTHR33598:SF2">
    <property type="entry name" value="MAR-BINDING FILAMENT-LIKE PROTEIN"/>
    <property type="match status" value="1"/>
</dbReference>
<sequence>MATFLSSSSLPLPLHFSSNHYPHQTPPSFSISFPFSHPLRATITAISRKIKTLILASPASDSSFDGFEFNREAADKKSVLSDLIQEIEPLDVSLIQKDVSPTTLDAMKRTISGMLGLLPSDRFQVFIEAWWESLSKLLISSMMTGYTLRNAEYRLCLERNLDIHEKDREKQAQENSRNELQRTALESEKANQSFGKDTEFEKTMEDPSNIIDLQGLGEISPEAQQYILRLQSCLSSVTKVCNSILELPRNADKSYMVAEYDLLGCPIEASQRMQPYGMGGCFHRNPQTVETKSFVEREDVPFPMIVVFCSPVLFDNHVKYLLCHHVRIGCILTFSCLLKELHDVKRKSAALQMQQFVGEEKNDLLDYLRSLQPEKMLYASHKMISTIRCSGCMLRIKLVAELSEPTSPELKETIHSVVHGLLATLSPKMHSKTPPQSDNTSTGSLNIGGDCAELVENTSLHFQPLISLTRDYLARLLFWCMLLGHYLRGLEHRMELMELLSLTSHEENDACEDEQVA</sequence>
<proteinExistence type="predicted"/>
<name>A0A8X7Z7E3_POPTO</name>